<dbReference type="EC" id="2.1.1.-" evidence="6"/>
<dbReference type="InterPro" id="IPR007213">
    <property type="entry name" value="Ppm1/Ppm2/Tcmp"/>
</dbReference>
<dbReference type="Pfam" id="PF04072">
    <property type="entry name" value="LCM"/>
    <property type="match status" value="1"/>
</dbReference>
<keyword evidence="8" id="KW-1185">Reference proteome</keyword>
<comment type="function">
    <text evidence="1 6">Exhibits S-adenosyl-L-methionine-dependent methyltransferase activity.</text>
</comment>
<evidence type="ECO:0000256" key="1">
    <source>
        <dbReference type="ARBA" id="ARBA00003907"/>
    </source>
</evidence>
<dbReference type="NCBIfam" id="TIGR00027">
    <property type="entry name" value="mthyl_TIGR00027"/>
    <property type="match status" value="1"/>
</dbReference>
<dbReference type="PANTHER" id="PTHR43619">
    <property type="entry name" value="S-ADENOSYL-L-METHIONINE-DEPENDENT METHYLTRANSFERASE YKTD-RELATED"/>
    <property type="match status" value="1"/>
</dbReference>
<comment type="similarity">
    <text evidence="2 6">Belongs to the UPF0677 family.</text>
</comment>
<organism evidence="7 8">
    <name type="scientific">Streptomyces decoyicus</name>
    <dbReference type="NCBI Taxonomy" id="249567"/>
    <lineage>
        <taxon>Bacteria</taxon>
        <taxon>Bacillati</taxon>
        <taxon>Actinomycetota</taxon>
        <taxon>Actinomycetes</taxon>
        <taxon>Kitasatosporales</taxon>
        <taxon>Streptomycetaceae</taxon>
        <taxon>Streptomyces</taxon>
    </lineage>
</organism>
<name>A0ABZ1FVE6_9ACTN</name>
<evidence type="ECO:0000256" key="2">
    <source>
        <dbReference type="ARBA" id="ARBA00008138"/>
    </source>
</evidence>
<proteinExistence type="inferred from homology"/>
<evidence type="ECO:0000256" key="3">
    <source>
        <dbReference type="ARBA" id="ARBA00022603"/>
    </source>
</evidence>
<dbReference type="GO" id="GO:0008168">
    <property type="term" value="F:methyltransferase activity"/>
    <property type="evidence" value="ECO:0007669"/>
    <property type="project" value="UniProtKB-KW"/>
</dbReference>
<protein>
    <recommendedName>
        <fullName evidence="6">S-adenosyl-L-methionine-dependent methyltransferase</fullName>
        <ecNumber evidence="6">2.1.1.-</ecNumber>
    </recommendedName>
</protein>
<keyword evidence="4 7" id="KW-0808">Transferase</keyword>
<dbReference type="InterPro" id="IPR029063">
    <property type="entry name" value="SAM-dependent_MTases_sf"/>
</dbReference>
<evidence type="ECO:0000313" key="8">
    <source>
        <dbReference type="Proteomes" id="UP001344251"/>
    </source>
</evidence>
<dbReference type="EMBL" id="CP109106">
    <property type="protein sequence ID" value="WSB73907.1"/>
    <property type="molecule type" value="Genomic_DNA"/>
</dbReference>
<dbReference type="InterPro" id="IPR011610">
    <property type="entry name" value="SAM_mthyl_Trfase_ML2640-like"/>
</dbReference>
<dbReference type="Proteomes" id="UP001344251">
    <property type="component" value="Chromosome"/>
</dbReference>
<accession>A0ABZ1FVE6</accession>
<evidence type="ECO:0000256" key="4">
    <source>
        <dbReference type="ARBA" id="ARBA00022679"/>
    </source>
</evidence>
<dbReference type="SUPFAM" id="SSF53335">
    <property type="entry name" value="S-adenosyl-L-methionine-dependent methyltransferases"/>
    <property type="match status" value="1"/>
</dbReference>
<dbReference type="PANTHER" id="PTHR43619:SF2">
    <property type="entry name" value="S-ADENOSYL-L-METHIONINE-DEPENDENT METHYLTRANSFERASES SUPERFAMILY PROTEIN"/>
    <property type="match status" value="1"/>
</dbReference>
<dbReference type="RefSeq" id="WP_326623516.1">
    <property type="nucleotide sequence ID" value="NZ_CP109106.1"/>
</dbReference>
<gene>
    <name evidence="7" type="ORF">OG863_11110</name>
</gene>
<keyword evidence="5 6" id="KW-0949">S-adenosyl-L-methionine</keyword>
<sequence>MDQYRLFIDGFRRQAERVRGRRFPVTQEREIELAGVSETALWTAEMRAGESRKQNALFSDPWAGNFVAAAGGFHGPPGAGAFQVLLPEWLAVRTRFFDDHLRAGVGSGCRQVVLLGAGLDTRAFRLDWPAGTRLYEVDLPAVHAFKEEVLAGCTPTTGERIPVGADLQGSWSDALLAAGFDPGQPAAWLCEGLLYYFEPEVVEAIVTTVSGLSAPGSSLGAECLNADTAQSSFMRPWLEDMAAAGTPWPWRLRDSGNWWAGHGWATEVADLWSLPYVVERMGAFRNLLQGGEELSMLLVTGMRK</sequence>
<evidence type="ECO:0000256" key="6">
    <source>
        <dbReference type="RuleBase" id="RU362030"/>
    </source>
</evidence>
<evidence type="ECO:0000256" key="5">
    <source>
        <dbReference type="ARBA" id="ARBA00022691"/>
    </source>
</evidence>
<dbReference type="GO" id="GO:0032259">
    <property type="term" value="P:methylation"/>
    <property type="evidence" value="ECO:0007669"/>
    <property type="project" value="UniProtKB-KW"/>
</dbReference>
<dbReference type="Gene3D" id="3.40.50.150">
    <property type="entry name" value="Vaccinia Virus protein VP39"/>
    <property type="match status" value="1"/>
</dbReference>
<reference evidence="7 8" key="1">
    <citation type="submission" date="2022-10" db="EMBL/GenBank/DDBJ databases">
        <title>The complete genomes of actinobacterial strains from the NBC collection.</title>
        <authorList>
            <person name="Joergensen T.S."/>
            <person name="Alvarez Arevalo M."/>
            <person name="Sterndorff E.B."/>
            <person name="Faurdal D."/>
            <person name="Vuksanovic O."/>
            <person name="Mourched A.-S."/>
            <person name="Charusanti P."/>
            <person name="Shaw S."/>
            <person name="Blin K."/>
            <person name="Weber T."/>
        </authorList>
    </citation>
    <scope>NUCLEOTIDE SEQUENCE [LARGE SCALE GENOMIC DNA]</scope>
    <source>
        <strain evidence="7 8">NBC 01774</strain>
    </source>
</reference>
<evidence type="ECO:0000313" key="7">
    <source>
        <dbReference type="EMBL" id="WSB73907.1"/>
    </source>
</evidence>
<keyword evidence="3 6" id="KW-0489">Methyltransferase</keyword>